<gene>
    <name evidence="9" type="ORF">DI626_06905</name>
</gene>
<dbReference type="Gene3D" id="3.30.565.10">
    <property type="entry name" value="Histidine kinase-like ATPase, C-terminal domain"/>
    <property type="match status" value="1"/>
</dbReference>
<evidence type="ECO:0000256" key="1">
    <source>
        <dbReference type="ARBA" id="ARBA00000185"/>
    </source>
</evidence>
<evidence type="ECO:0000256" key="7">
    <source>
        <dbReference type="ARBA" id="ARBA00023125"/>
    </source>
</evidence>
<proteinExistence type="inferred from homology"/>
<dbReference type="PANTHER" id="PTHR45866:SF1">
    <property type="entry name" value="DNA GYRASE SUBUNIT B, MITOCHONDRIAL"/>
    <property type="match status" value="1"/>
</dbReference>
<evidence type="ECO:0000313" key="10">
    <source>
        <dbReference type="Proteomes" id="UP000249557"/>
    </source>
</evidence>
<name>A0A2W4ZUZ8_9BACT</name>
<evidence type="ECO:0000256" key="2">
    <source>
        <dbReference type="ARBA" id="ARBA00010708"/>
    </source>
</evidence>
<keyword evidence="6" id="KW-0799">Topoisomerase</keyword>
<dbReference type="PANTHER" id="PTHR45866">
    <property type="entry name" value="DNA GYRASE/TOPOISOMERASE SUBUNIT B"/>
    <property type="match status" value="1"/>
</dbReference>
<dbReference type="InterPro" id="IPR036890">
    <property type="entry name" value="HATPase_C_sf"/>
</dbReference>
<comment type="catalytic activity">
    <reaction evidence="1">
        <text>ATP-dependent breakage, passage and rejoining of double-stranded DNA.</text>
        <dbReference type="EC" id="5.6.2.2"/>
    </reaction>
</comment>
<evidence type="ECO:0000256" key="4">
    <source>
        <dbReference type="ARBA" id="ARBA00022741"/>
    </source>
</evidence>
<dbReference type="SUPFAM" id="SSF55874">
    <property type="entry name" value="ATPase domain of HSP90 chaperone/DNA topoisomerase II/histidine kinase"/>
    <property type="match status" value="1"/>
</dbReference>
<dbReference type="EMBL" id="QFNK01000130">
    <property type="protein sequence ID" value="PZO86104.1"/>
    <property type="molecule type" value="Genomic_DNA"/>
</dbReference>
<dbReference type="EC" id="5.6.2.2" evidence="3"/>
<dbReference type="GO" id="GO:0005524">
    <property type="term" value="F:ATP binding"/>
    <property type="evidence" value="ECO:0007669"/>
    <property type="project" value="UniProtKB-KW"/>
</dbReference>
<evidence type="ECO:0000256" key="3">
    <source>
        <dbReference type="ARBA" id="ARBA00012895"/>
    </source>
</evidence>
<organism evidence="9 10">
    <name type="scientific">Micavibrio aeruginosavorus</name>
    <dbReference type="NCBI Taxonomy" id="349221"/>
    <lineage>
        <taxon>Bacteria</taxon>
        <taxon>Pseudomonadati</taxon>
        <taxon>Bdellovibrionota</taxon>
        <taxon>Bdellovibrionia</taxon>
        <taxon>Bdellovibrionales</taxon>
        <taxon>Pseudobdellovibrionaceae</taxon>
        <taxon>Micavibrio</taxon>
    </lineage>
</organism>
<comment type="similarity">
    <text evidence="2">Belongs to the type II topoisomerase GyrB family.</text>
</comment>
<keyword evidence="8" id="KW-0413">Isomerase</keyword>
<reference evidence="9 10" key="1">
    <citation type="submission" date="2017-08" db="EMBL/GenBank/DDBJ databases">
        <title>Infants hospitalized years apart are colonized by the same room-sourced microbial strains.</title>
        <authorList>
            <person name="Brooks B."/>
            <person name="Olm M.R."/>
            <person name="Firek B.A."/>
            <person name="Baker R."/>
            <person name="Thomas B.C."/>
            <person name="Morowitz M.J."/>
            <person name="Banfield J.F."/>
        </authorList>
    </citation>
    <scope>NUCLEOTIDE SEQUENCE [LARGE SCALE GENOMIC DNA]</scope>
    <source>
        <strain evidence="9">S2_018_000_R2_104</strain>
    </source>
</reference>
<keyword evidence="5" id="KW-0067">ATP-binding</keyword>
<dbReference type="GO" id="GO:0003918">
    <property type="term" value="F:DNA topoisomerase type II (double strand cut, ATP-hydrolyzing) activity"/>
    <property type="evidence" value="ECO:0007669"/>
    <property type="project" value="UniProtKB-EC"/>
</dbReference>
<protein>
    <recommendedName>
        <fullName evidence="3">DNA topoisomerase (ATP-hydrolyzing)</fullName>
        <ecNumber evidence="3">5.6.2.2</ecNumber>
    </recommendedName>
</protein>
<keyword evidence="4" id="KW-0547">Nucleotide-binding</keyword>
<feature type="non-terminal residue" evidence="9">
    <location>
        <position position="63"/>
    </location>
</feature>
<keyword evidence="7" id="KW-0238">DNA-binding</keyword>
<dbReference type="Proteomes" id="UP000249557">
    <property type="component" value="Unassembled WGS sequence"/>
</dbReference>
<evidence type="ECO:0000256" key="5">
    <source>
        <dbReference type="ARBA" id="ARBA00022840"/>
    </source>
</evidence>
<sequence length="63" mass="6773">MADLFGSDNTAKNAEYGAADIEVLEGLEPVRKRPGMYIGGTDERALHHLVGEILDNAMDEAIA</sequence>
<evidence type="ECO:0000256" key="6">
    <source>
        <dbReference type="ARBA" id="ARBA00023029"/>
    </source>
</evidence>
<dbReference type="AlphaFoldDB" id="A0A2W4ZUZ8"/>
<evidence type="ECO:0000256" key="8">
    <source>
        <dbReference type="ARBA" id="ARBA00023235"/>
    </source>
</evidence>
<comment type="caution">
    <text evidence="9">The sequence shown here is derived from an EMBL/GenBank/DDBJ whole genome shotgun (WGS) entry which is preliminary data.</text>
</comment>
<dbReference type="GO" id="GO:0003677">
    <property type="term" value="F:DNA binding"/>
    <property type="evidence" value="ECO:0007669"/>
    <property type="project" value="UniProtKB-KW"/>
</dbReference>
<evidence type="ECO:0000313" key="9">
    <source>
        <dbReference type="EMBL" id="PZO86104.1"/>
    </source>
</evidence>
<accession>A0A2W4ZUZ8</accession>